<keyword evidence="2" id="KW-1185">Reference proteome</keyword>
<accession>A0A562QMR1</accession>
<dbReference type="Proteomes" id="UP000315711">
    <property type="component" value="Unassembled WGS sequence"/>
</dbReference>
<evidence type="ECO:0000313" key="2">
    <source>
        <dbReference type="Proteomes" id="UP000315711"/>
    </source>
</evidence>
<sequence>MERRPKVIIVTDGDEAARKAVERAARDIGGRCITHSWGNPTRISGEVLVSLIMKTPYDPVMVMFDDCGLRDGPGEEAMRYVAKHPSIEVIGAIAVAAATHASEWTHVDISINRDGELTEYGVDKDGLQDLEIGRINGDTVYTLDELSIPIVVGIGDIGKMAGLDAVKRGAPITRKAIEIILERSGFHESRE</sequence>
<dbReference type="RefSeq" id="WP_144449708.1">
    <property type="nucleotide sequence ID" value="NZ_VLKZ01000003.1"/>
</dbReference>
<organism evidence="1 2">
    <name type="scientific">Halalkalibacter nanhaiisediminis</name>
    <dbReference type="NCBI Taxonomy" id="688079"/>
    <lineage>
        <taxon>Bacteria</taxon>
        <taxon>Bacillati</taxon>
        <taxon>Bacillota</taxon>
        <taxon>Bacilli</taxon>
        <taxon>Bacillales</taxon>
        <taxon>Bacillaceae</taxon>
        <taxon>Halalkalibacter</taxon>
    </lineage>
</organism>
<dbReference type="OrthoDB" id="1679631at2"/>
<proteinExistence type="predicted"/>
<reference evidence="1 2" key="1">
    <citation type="journal article" date="2015" name="Stand. Genomic Sci.">
        <title>Genomic Encyclopedia of Bacterial and Archaeal Type Strains, Phase III: the genomes of soil and plant-associated and newly described type strains.</title>
        <authorList>
            <person name="Whitman W.B."/>
            <person name="Woyke T."/>
            <person name="Klenk H.P."/>
            <person name="Zhou Y."/>
            <person name="Lilburn T.G."/>
            <person name="Beck B.J."/>
            <person name="De Vos P."/>
            <person name="Vandamme P."/>
            <person name="Eisen J.A."/>
            <person name="Garrity G."/>
            <person name="Hugenholtz P."/>
            <person name="Kyrpides N.C."/>
        </authorList>
    </citation>
    <scope>NUCLEOTIDE SEQUENCE [LARGE SCALE GENOMIC DNA]</scope>
    <source>
        <strain evidence="1 2">CGMCC 1.10116</strain>
    </source>
</reference>
<comment type="caution">
    <text evidence="1">The sequence shown here is derived from an EMBL/GenBank/DDBJ whole genome shotgun (WGS) entry which is preliminary data.</text>
</comment>
<evidence type="ECO:0000313" key="1">
    <source>
        <dbReference type="EMBL" id="TWI58042.1"/>
    </source>
</evidence>
<dbReference type="AlphaFoldDB" id="A0A562QMR1"/>
<gene>
    <name evidence="1" type="ORF">IQ10_01373</name>
</gene>
<dbReference type="InterPro" id="IPR025914">
    <property type="entry name" value="SpoVAE"/>
</dbReference>
<dbReference type="Pfam" id="PF14097">
    <property type="entry name" value="SpoVAE"/>
    <property type="match status" value="1"/>
</dbReference>
<name>A0A562QMR1_9BACI</name>
<protein>
    <submittedName>
        <fullName evidence="1">Stage V sporulation protein AE</fullName>
    </submittedName>
</protein>
<dbReference type="EMBL" id="VLKZ01000003">
    <property type="protein sequence ID" value="TWI58042.1"/>
    <property type="molecule type" value="Genomic_DNA"/>
</dbReference>